<dbReference type="InterPro" id="IPR012337">
    <property type="entry name" value="RNaseH-like_sf"/>
</dbReference>
<evidence type="ECO:0000313" key="3">
    <source>
        <dbReference type="EMBL" id="CAH1272870.1"/>
    </source>
</evidence>
<proteinExistence type="predicted"/>
<feature type="region of interest" description="Disordered" evidence="1">
    <location>
        <begin position="164"/>
        <end position="205"/>
    </location>
</feature>
<dbReference type="PANTHER" id="PTHR37984:SF7">
    <property type="entry name" value="INTEGRASE CATALYTIC DOMAIN-CONTAINING PROTEIN"/>
    <property type="match status" value="1"/>
</dbReference>
<dbReference type="GO" id="GO:0003676">
    <property type="term" value="F:nucleic acid binding"/>
    <property type="evidence" value="ECO:0007669"/>
    <property type="project" value="InterPro"/>
</dbReference>
<protein>
    <submittedName>
        <fullName evidence="3">Hypp4981 protein</fullName>
    </submittedName>
</protein>
<feature type="compositionally biased region" description="Polar residues" evidence="1">
    <location>
        <begin position="1"/>
        <end position="23"/>
    </location>
</feature>
<evidence type="ECO:0000259" key="2">
    <source>
        <dbReference type="PROSITE" id="PS50994"/>
    </source>
</evidence>
<dbReference type="Proteomes" id="UP000838412">
    <property type="component" value="Chromosome 9"/>
</dbReference>
<dbReference type="InterPro" id="IPR036397">
    <property type="entry name" value="RNaseH_sf"/>
</dbReference>
<keyword evidence="4" id="KW-1185">Reference proteome</keyword>
<sequence length="205" mass="23213">MRHVSRTPSFQCERTAESTSGSTEAMAEGWNRPIPLQWTRLCAVSRLLQQVLRLPQAGPHEVSRRDSQAQENIRSTRFPEEVISDNGPQYASEEFARFAQAWSFTHTTSSPHYPQSNGLAERTVQTIKRLLYKTRADNKDPYLALLEYRNTPVDSAIPVACTTPDGKKIAHTHPQHRRTVDAEDRQPQGRATTAREQTTTSEDLV</sequence>
<dbReference type="InterPro" id="IPR050951">
    <property type="entry name" value="Retrovirus_Pol_polyprotein"/>
</dbReference>
<feature type="compositionally biased region" description="Basic and acidic residues" evidence="1">
    <location>
        <begin position="178"/>
        <end position="187"/>
    </location>
</feature>
<evidence type="ECO:0000313" key="4">
    <source>
        <dbReference type="Proteomes" id="UP000838412"/>
    </source>
</evidence>
<dbReference type="AlphaFoldDB" id="A0A8K0AHM0"/>
<dbReference type="InterPro" id="IPR001584">
    <property type="entry name" value="Integrase_cat-core"/>
</dbReference>
<feature type="region of interest" description="Disordered" evidence="1">
    <location>
        <begin position="57"/>
        <end position="76"/>
    </location>
</feature>
<dbReference type="Gene3D" id="3.30.420.10">
    <property type="entry name" value="Ribonuclease H-like superfamily/Ribonuclease H"/>
    <property type="match status" value="1"/>
</dbReference>
<accession>A0A8K0AHM0</accession>
<name>A0A8K0AHM0_BRALA</name>
<evidence type="ECO:0000256" key="1">
    <source>
        <dbReference type="SAM" id="MobiDB-lite"/>
    </source>
</evidence>
<feature type="region of interest" description="Disordered" evidence="1">
    <location>
        <begin position="1"/>
        <end position="28"/>
    </location>
</feature>
<reference evidence="3" key="1">
    <citation type="submission" date="2022-01" db="EMBL/GenBank/DDBJ databases">
        <authorList>
            <person name="Braso-Vives M."/>
        </authorList>
    </citation>
    <scope>NUCLEOTIDE SEQUENCE</scope>
</reference>
<feature type="domain" description="Integrase catalytic" evidence="2">
    <location>
        <begin position="79"/>
        <end position="182"/>
    </location>
</feature>
<dbReference type="EMBL" id="OV696694">
    <property type="protein sequence ID" value="CAH1272870.1"/>
    <property type="molecule type" value="Genomic_DNA"/>
</dbReference>
<gene>
    <name evidence="3" type="primary">Hypp4981</name>
    <name evidence="3" type="ORF">BLAG_LOCUS24400</name>
</gene>
<organism evidence="3 4">
    <name type="scientific">Branchiostoma lanceolatum</name>
    <name type="common">Common lancelet</name>
    <name type="synonym">Amphioxus lanceolatum</name>
    <dbReference type="NCBI Taxonomy" id="7740"/>
    <lineage>
        <taxon>Eukaryota</taxon>
        <taxon>Metazoa</taxon>
        <taxon>Chordata</taxon>
        <taxon>Cephalochordata</taxon>
        <taxon>Leptocardii</taxon>
        <taxon>Amphioxiformes</taxon>
        <taxon>Branchiostomatidae</taxon>
        <taxon>Branchiostoma</taxon>
    </lineage>
</organism>
<dbReference type="PANTHER" id="PTHR37984">
    <property type="entry name" value="PROTEIN CBG26694"/>
    <property type="match status" value="1"/>
</dbReference>
<dbReference type="OrthoDB" id="444601at2759"/>
<dbReference type="PROSITE" id="PS50994">
    <property type="entry name" value="INTEGRASE"/>
    <property type="match status" value="1"/>
</dbReference>
<dbReference type="SUPFAM" id="SSF53098">
    <property type="entry name" value="Ribonuclease H-like"/>
    <property type="match status" value="1"/>
</dbReference>
<feature type="compositionally biased region" description="Polar residues" evidence="1">
    <location>
        <begin position="189"/>
        <end position="205"/>
    </location>
</feature>
<dbReference type="GO" id="GO:0015074">
    <property type="term" value="P:DNA integration"/>
    <property type="evidence" value="ECO:0007669"/>
    <property type="project" value="InterPro"/>
</dbReference>